<dbReference type="KEGG" id="sgp:SpiGrapes_0465"/>
<dbReference type="EMBL" id="CP003155">
    <property type="protein sequence ID" value="AEV28320.1"/>
    <property type="molecule type" value="Genomic_DNA"/>
</dbReference>
<dbReference type="GO" id="GO:0030246">
    <property type="term" value="F:carbohydrate binding"/>
    <property type="evidence" value="ECO:0007669"/>
    <property type="project" value="InterPro"/>
</dbReference>
<dbReference type="OrthoDB" id="8476at2"/>
<dbReference type="Pfam" id="PF09095">
    <property type="entry name" value="AmyA-gluTrfs_C"/>
    <property type="match status" value="1"/>
</dbReference>
<evidence type="ECO:0000259" key="3">
    <source>
        <dbReference type="Pfam" id="PF03065"/>
    </source>
</evidence>
<dbReference type="InterPro" id="IPR011330">
    <property type="entry name" value="Glyco_hydro/deAcase_b/a-brl"/>
</dbReference>
<evidence type="ECO:0000259" key="4">
    <source>
        <dbReference type="Pfam" id="PF09095"/>
    </source>
</evidence>
<dbReference type="eggNOG" id="COG1449">
    <property type="taxonomic scope" value="Bacteria"/>
</dbReference>
<proteinExistence type="inferred from homology"/>
<dbReference type="Gene3D" id="2.70.98.10">
    <property type="match status" value="1"/>
</dbReference>
<dbReference type="InterPro" id="IPR014718">
    <property type="entry name" value="GH-type_carb-bd"/>
</dbReference>
<dbReference type="AlphaFoldDB" id="G8QW77"/>
<dbReference type="GO" id="GO:0005975">
    <property type="term" value="P:carbohydrate metabolic process"/>
    <property type="evidence" value="ECO:0007669"/>
    <property type="project" value="InterPro"/>
</dbReference>
<feature type="domain" description="Alpha-amylase/4-alpha-glucanotransferase C-terminal" evidence="4">
    <location>
        <begin position="430"/>
        <end position="586"/>
    </location>
</feature>
<dbReference type="InterPro" id="IPR015179">
    <property type="entry name" value="A-amylase/a-glucTrfase_C"/>
</dbReference>
<comment type="similarity">
    <text evidence="1">Belongs to the glycosyl hydrolase 57 family.</text>
</comment>
<reference evidence="5 6" key="1">
    <citation type="submission" date="2011-11" db="EMBL/GenBank/DDBJ databases">
        <title>Complete sequence of Spirochaeta sp. grapes.</title>
        <authorList>
            <consortium name="US DOE Joint Genome Institute"/>
            <person name="Lucas S."/>
            <person name="Han J."/>
            <person name="Lapidus A."/>
            <person name="Cheng J.-F."/>
            <person name="Goodwin L."/>
            <person name="Pitluck S."/>
            <person name="Peters L."/>
            <person name="Ovchinnikova G."/>
            <person name="Munk A.C."/>
            <person name="Detter J.C."/>
            <person name="Han C."/>
            <person name="Tapia R."/>
            <person name="Land M."/>
            <person name="Hauser L."/>
            <person name="Kyrpides N."/>
            <person name="Ivanova N."/>
            <person name="Pagani I."/>
            <person name="Ritalahtilisa K."/>
            <person name="Loeffler F."/>
            <person name="Woyke T."/>
        </authorList>
    </citation>
    <scope>NUCLEOTIDE SEQUENCE [LARGE SCALE GENOMIC DNA]</scope>
    <source>
        <strain evidence="6">ATCC BAA-1885 / DSM 22778 / Grapes</strain>
    </source>
</reference>
<evidence type="ECO:0000313" key="6">
    <source>
        <dbReference type="Proteomes" id="UP000005632"/>
    </source>
</evidence>
<evidence type="ECO:0000256" key="1">
    <source>
        <dbReference type="ARBA" id="ARBA00006821"/>
    </source>
</evidence>
<dbReference type="RefSeq" id="WP_014269169.1">
    <property type="nucleotide sequence ID" value="NC_016633.1"/>
</dbReference>
<dbReference type="GO" id="GO:0003824">
    <property type="term" value="F:catalytic activity"/>
    <property type="evidence" value="ECO:0007669"/>
    <property type="project" value="InterPro"/>
</dbReference>
<dbReference type="SUPFAM" id="SSF74650">
    <property type="entry name" value="Galactose mutarotase-like"/>
    <property type="match status" value="1"/>
</dbReference>
<evidence type="ECO:0000313" key="5">
    <source>
        <dbReference type="EMBL" id="AEV28320.1"/>
    </source>
</evidence>
<dbReference type="Gene3D" id="3.20.110.20">
    <property type="match status" value="1"/>
</dbReference>
<dbReference type="InterPro" id="IPR004300">
    <property type="entry name" value="Glyco_hydro_57_N"/>
</dbReference>
<keyword evidence="2" id="KW-0119">Carbohydrate metabolism</keyword>
<dbReference type="Pfam" id="PF03065">
    <property type="entry name" value="Glyco_hydro_57"/>
    <property type="match status" value="1"/>
</dbReference>
<keyword evidence="6" id="KW-1185">Reference proteome</keyword>
<dbReference type="STRING" id="158190.SpiGrapes_0465"/>
<sequence length="633" mass="71765">MKLMIGAYSQISSGSPTPVYDRALVCVFKPLLTYLYNSSDSVLQLYLSGSIMEWLECNHPEVNMLIADLARKGRVELISGSYHQSVLSLLSPKDRSNQIELDTTWIRKRYGQRPRTLWCYGEFFNPIYINTLTLCCIDKILISSHDAIHDTVGKTIPYQMQELGKTVQIIPTDDLIGRLVQEFGQRQISFGYLLEQIKIRLEDKTSDYCLAMLNIDQLCQGDITEDETLALFSLFFNHGTVAIDELADPNLPVETGYLQSGWYGYDSLVSDLSCFNEIFVKDESLAYLYGRYTSLWEISRSYKKDKDIRKRIDALLLKIASGSPYVCDATGSMLRSSVRKLVWRYISEAESVLSSQKDYSYPMDVDYDHDGNLEHFTIGKNLSAVVDAKGGALSELTYLPSLFNYGDTFSPLSGFGVSKALHPLSPGKKQRIFNDVFIDPTLPLDEYAKTDSLHCLDMGSTVYTLSVLDRRNTEFLATATCYEHAFLESQLTLEKHFKFRQNTVLVDITITNTGEEEVRCLYGCEIPLSLGTKSQTVPVQLLESKKSSPYEDSEVILDDVKSVRLFDEPNSTSITLVADNRFTLLKEDYTIEYMTTLGPENLYQHTLLLPLWTLNLSPGLQQKVTIGLRLERK</sequence>
<dbReference type="InterPro" id="IPR011013">
    <property type="entry name" value="Gal_mutarotase_sf_dom"/>
</dbReference>
<protein>
    <submittedName>
        <fullName evidence="5">Alpha-amylase/alpha-mannosidase</fullName>
    </submittedName>
</protein>
<name>G8QW77_SPHPG</name>
<dbReference type="Proteomes" id="UP000005632">
    <property type="component" value="Chromosome"/>
</dbReference>
<accession>G8QW77</accession>
<dbReference type="SUPFAM" id="SSF88713">
    <property type="entry name" value="Glycoside hydrolase/deacetylase"/>
    <property type="match status" value="1"/>
</dbReference>
<dbReference type="HOGENOM" id="CLU_026700_0_0_12"/>
<feature type="domain" description="Glycoside hydrolase family 57 N-terminal" evidence="3">
    <location>
        <begin position="43"/>
        <end position="191"/>
    </location>
</feature>
<organism evidence="5 6">
    <name type="scientific">Sphaerochaeta pleomorpha (strain ATCC BAA-1885 / DSM 22778 / Grapes)</name>
    <dbReference type="NCBI Taxonomy" id="158190"/>
    <lineage>
        <taxon>Bacteria</taxon>
        <taxon>Pseudomonadati</taxon>
        <taxon>Spirochaetota</taxon>
        <taxon>Spirochaetia</taxon>
        <taxon>Spirochaetales</taxon>
        <taxon>Sphaerochaetaceae</taxon>
        <taxon>Sphaerochaeta</taxon>
    </lineage>
</organism>
<evidence type="ECO:0000256" key="2">
    <source>
        <dbReference type="ARBA" id="ARBA00023277"/>
    </source>
</evidence>
<gene>
    <name evidence="5" type="ordered locus">SpiGrapes_0465</name>
</gene>